<dbReference type="InterPro" id="IPR001757">
    <property type="entry name" value="P_typ_ATPase"/>
</dbReference>
<dbReference type="SFLD" id="SFLDF00027">
    <property type="entry name" value="p-type_atpase"/>
    <property type="match status" value="1"/>
</dbReference>
<dbReference type="PANTHER" id="PTHR43294">
    <property type="entry name" value="SODIUM/POTASSIUM-TRANSPORTING ATPASE SUBUNIT ALPHA"/>
    <property type="match status" value="1"/>
</dbReference>
<evidence type="ECO:0000256" key="4">
    <source>
        <dbReference type="ARBA" id="ARBA00022741"/>
    </source>
</evidence>
<dbReference type="InterPro" id="IPR006068">
    <property type="entry name" value="ATPase_P-typ_cation-transptr_C"/>
</dbReference>
<dbReference type="PANTHER" id="PTHR43294:SF21">
    <property type="entry name" value="CATION TRANSPORTING ATPASE"/>
    <property type="match status" value="1"/>
</dbReference>
<feature type="transmembrane region" description="Helical" evidence="9">
    <location>
        <begin position="116"/>
        <end position="142"/>
    </location>
</feature>
<evidence type="ECO:0000256" key="1">
    <source>
        <dbReference type="ARBA" id="ARBA00004651"/>
    </source>
</evidence>
<dbReference type="GO" id="GO:0016887">
    <property type="term" value="F:ATP hydrolysis activity"/>
    <property type="evidence" value="ECO:0007669"/>
    <property type="project" value="InterPro"/>
</dbReference>
<dbReference type="InterPro" id="IPR018303">
    <property type="entry name" value="ATPase_P-typ_P_site"/>
</dbReference>
<dbReference type="SMART" id="SM00831">
    <property type="entry name" value="Cation_ATPase_N"/>
    <property type="match status" value="1"/>
</dbReference>
<organism evidence="11 12">
    <name type="scientific">Rhizophlyctis rosea</name>
    <dbReference type="NCBI Taxonomy" id="64517"/>
    <lineage>
        <taxon>Eukaryota</taxon>
        <taxon>Fungi</taxon>
        <taxon>Fungi incertae sedis</taxon>
        <taxon>Chytridiomycota</taxon>
        <taxon>Chytridiomycota incertae sedis</taxon>
        <taxon>Chytridiomycetes</taxon>
        <taxon>Rhizophlyctidales</taxon>
        <taxon>Rhizophlyctidaceae</taxon>
        <taxon>Rhizophlyctis</taxon>
    </lineage>
</organism>
<dbReference type="FunFam" id="3.40.50.1000:FF:000001">
    <property type="entry name" value="Phospholipid-transporting ATPase IC"/>
    <property type="match status" value="1"/>
</dbReference>
<dbReference type="InterPro" id="IPR023299">
    <property type="entry name" value="ATPase_P-typ_cyto_dom_N"/>
</dbReference>
<dbReference type="Gene3D" id="1.20.1110.10">
    <property type="entry name" value="Calcium-transporting ATPase, transmembrane domain"/>
    <property type="match status" value="1"/>
</dbReference>
<dbReference type="Pfam" id="PF00122">
    <property type="entry name" value="E1-E2_ATPase"/>
    <property type="match status" value="1"/>
</dbReference>
<dbReference type="SUPFAM" id="SSF81653">
    <property type="entry name" value="Calcium ATPase, transduction domain A"/>
    <property type="match status" value="1"/>
</dbReference>
<feature type="transmembrane region" description="Helical" evidence="9">
    <location>
        <begin position="888"/>
        <end position="917"/>
    </location>
</feature>
<dbReference type="GO" id="GO:0030007">
    <property type="term" value="P:intracellular potassium ion homeostasis"/>
    <property type="evidence" value="ECO:0007669"/>
    <property type="project" value="TreeGrafter"/>
</dbReference>
<feature type="transmembrane region" description="Helical" evidence="9">
    <location>
        <begin position="991"/>
        <end position="1008"/>
    </location>
</feature>
<feature type="transmembrane region" description="Helical" evidence="9">
    <location>
        <begin position="313"/>
        <end position="336"/>
    </location>
</feature>
<dbReference type="Proteomes" id="UP001212841">
    <property type="component" value="Unassembled WGS sequence"/>
</dbReference>
<feature type="transmembrane region" description="Helical" evidence="9">
    <location>
        <begin position="951"/>
        <end position="970"/>
    </location>
</feature>
<protein>
    <recommendedName>
        <fullName evidence="10">Cation-transporting P-type ATPase N-terminal domain-containing protein</fullName>
    </recommendedName>
</protein>
<comment type="caution">
    <text evidence="11">The sequence shown here is derived from an EMBL/GenBank/DDBJ whole genome shotgun (WGS) entry which is preliminary data.</text>
</comment>
<feature type="transmembrane region" description="Helical" evidence="9">
    <location>
        <begin position="845"/>
        <end position="867"/>
    </location>
</feature>
<feature type="transmembrane region" description="Helical" evidence="9">
    <location>
        <begin position="148"/>
        <end position="170"/>
    </location>
</feature>
<dbReference type="InterPro" id="IPR059000">
    <property type="entry name" value="ATPase_P-type_domA"/>
</dbReference>
<evidence type="ECO:0000313" key="11">
    <source>
        <dbReference type="EMBL" id="KAJ3050763.1"/>
    </source>
</evidence>
<dbReference type="Gene3D" id="3.40.50.1000">
    <property type="entry name" value="HAD superfamily/HAD-like"/>
    <property type="match status" value="1"/>
</dbReference>
<dbReference type="GO" id="GO:0006883">
    <property type="term" value="P:intracellular sodium ion homeostasis"/>
    <property type="evidence" value="ECO:0007669"/>
    <property type="project" value="TreeGrafter"/>
</dbReference>
<dbReference type="Pfam" id="PF13246">
    <property type="entry name" value="Cation_ATPase"/>
    <property type="match status" value="1"/>
</dbReference>
<dbReference type="Gene3D" id="3.40.1110.10">
    <property type="entry name" value="Calcium-transporting ATPase, cytoplasmic domain N"/>
    <property type="match status" value="1"/>
</dbReference>
<feature type="transmembrane region" description="Helical" evidence="9">
    <location>
        <begin position="817"/>
        <end position="839"/>
    </location>
</feature>
<evidence type="ECO:0000313" key="12">
    <source>
        <dbReference type="Proteomes" id="UP001212841"/>
    </source>
</evidence>
<dbReference type="PROSITE" id="PS00154">
    <property type="entry name" value="ATPASE_E1_E2"/>
    <property type="match status" value="1"/>
</dbReference>
<evidence type="ECO:0000256" key="5">
    <source>
        <dbReference type="ARBA" id="ARBA00022840"/>
    </source>
</evidence>
<evidence type="ECO:0000256" key="6">
    <source>
        <dbReference type="ARBA" id="ARBA00022967"/>
    </source>
</evidence>
<dbReference type="InterPro" id="IPR023214">
    <property type="entry name" value="HAD_sf"/>
</dbReference>
<feature type="domain" description="Cation-transporting P-type ATPase N-terminal" evidence="10">
    <location>
        <begin position="67"/>
        <end position="140"/>
    </location>
</feature>
<dbReference type="SFLD" id="SFLDG00002">
    <property type="entry name" value="C1.7:_P-type_atpase_like"/>
    <property type="match status" value="1"/>
</dbReference>
<reference evidence="11" key="1">
    <citation type="submission" date="2020-05" db="EMBL/GenBank/DDBJ databases">
        <title>Phylogenomic resolution of chytrid fungi.</title>
        <authorList>
            <person name="Stajich J.E."/>
            <person name="Amses K."/>
            <person name="Simmons R."/>
            <person name="Seto K."/>
            <person name="Myers J."/>
            <person name="Bonds A."/>
            <person name="Quandt C.A."/>
            <person name="Barry K."/>
            <person name="Liu P."/>
            <person name="Grigoriev I."/>
            <person name="Longcore J.E."/>
            <person name="James T.Y."/>
        </authorList>
    </citation>
    <scope>NUCLEOTIDE SEQUENCE</scope>
    <source>
        <strain evidence="11">JEL0318</strain>
    </source>
</reference>
<dbReference type="GO" id="GO:0005391">
    <property type="term" value="F:P-type sodium:potassium-exchanging transporter activity"/>
    <property type="evidence" value="ECO:0007669"/>
    <property type="project" value="TreeGrafter"/>
</dbReference>
<dbReference type="SUPFAM" id="SSF81665">
    <property type="entry name" value="Calcium ATPase, transmembrane domain M"/>
    <property type="match status" value="1"/>
</dbReference>
<keyword evidence="3 9" id="KW-0812">Transmembrane</keyword>
<feature type="transmembrane region" description="Helical" evidence="9">
    <location>
        <begin position="342"/>
        <end position="361"/>
    </location>
</feature>
<evidence type="ECO:0000256" key="9">
    <source>
        <dbReference type="SAM" id="Phobius"/>
    </source>
</evidence>
<evidence type="ECO:0000256" key="3">
    <source>
        <dbReference type="ARBA" id="ARBA00022692"/>
    </source>
</evidence>
<dbReference type="GO" id="GO:1902600">
    <property type="term" value="P:proton transmembrane transport"/>
    <property type="evidence" value="ECO:0007669"/>
    <property type="project" value="TreeGrafter"/>
</dbReference>
<keyword evidence="2" id="KW-1003">Cell membrane</keyword>
<evidence type="ECO:0000256" key="7">
    <source>
        <dbReference type="ARBA" id="ARBA00022989"/>
    </source>
</evidence>
<dbReference type="InterPro" id="IPR044492">
    <property type="entry name" value="P_typ_ATPase_HD_dom"/>
</dbReference>
<keyword evidence="12" id="KW-1185">Reference proteome</keyword>
<dbReference type="Pfam" id="PF00689">
    <property type="entry name" value="Cation_ATPase_C"/>
    <property type="match status" value="1"/>
</dbReference>
<sequence length="1062" mass="117903">MSLKKFDNDLHLEVKPGTPIRLTSPTSPALAVHYRTLTLDITQTQKSTATTVAPTKNDTQNFFESLHFHSASPETVCQEFNVNPTVGLDTAVHQRRIKRDGLNVFTQSRPNYIWKLLGYVFGGFCSILWVGVLTFFLCWQPLSDPPSITNLALAILIIIVLILQASFAAFEDYSTGKVMSSILTLLPSECIVVREGNQSKIDAKQLVVGDVVLLSAGNKVPADMRLVETSGDVRFDRAVLTGESEEVDGSVGMTDENFLESRNIALMGTHVTNGSAKAIVVLTGSNTVMGRISKLTGNTKPQTTLIQKEINRFVYIIIGLTVVLVLVMLFTWLGWLRVEHPTFIGVVALLVNLMGCVVAFIPEGMPMAVTLTLSRIAQRMKEAKVLPKYLATVETLGCVNVICSDKTGTLTQNRMQVTAIGFADDSSYKPDEVARALAVNSSDSMKELHRAAVLCNEASFDNQPGVDDMRIADRPTNGNATDAAILRFVEGAGGCGAVRQSHEEVLNIPFNSKNKWMLRMYRSTKFAEDSSVTEKGYLVYLKGAPEVVFPACMAYWCSKDNQVKNMDEKARATVRDLQDRWSGEGRRVLALCTRNYTPKNSLGSNAILDEVTTECFMDLTLIGLVAIMDPPRPETAQTVADCRRAGLRFFMVTGDFGLTAAAIARSVGIFTYETNETIVNVRSRVRQTPTGAMVHDADDTDNFIPASLILEGRDLATLTDPEWDQISAYSEIVFARTTPEQKLLIVNQFKHRQYVVAVTGDGVNDSPALKAANVGIAIGSGSDVAIESASLVLLGSFDSITTAIRLGRLVFQNLQKVISYLLPAGSWSEIWPVVLNMFFGVPLPLSTFLMIIICVFTDLFLCLALIMEKEEFDLLELKPRNHRKDHLINLKIYLQAYAFIGTMMTLVAHGMFFLYYWRYAGIRFRDLWFLYEGYTEGFYGYTADELLQFNITGQCVYFVTLVILQFGNLLSVRNKRESIMRADPFRKPRRNLWLFVGAGFAILLAVFVTEVEFVQRLFGTAKVPVEHWLLPVPFAVGILVADEVRKLVVRVWPAGLVARIAW</sequence>
<dbReference type="InterPro" id="IPR023298">
    <property type="entry name" value="ATPase_P-typ_TM_dom_sf"/>
</dbReference>
<accession>A0AAD5SAK4</accession>
<dbReference type="InterPro" id="IPR050510">
    <property type="entry name" value="Cation_transp_ATPase_P-type"/>
</dbReference>
<dbReference type="GO" id="GO:1990573">
    <property type="term" value="P:potassium ion import across plasma membrane"/>
    <property type="evidence" value="ECO:0007669"/>
    <property type="project" value="TreeGrafter"/>
</dbReference>
<dbReference type="GO" id="GO:0005524">
    <property type="term" value="F:ATP binding"/>
    <property type="evidence" value="ECO:0007669"/>
    <property type="project" value="UniProtKB-KW"/>
</dbReference>
<dbReference type="PRINTS" id="PR00121">
    <property type="entry name" value="NAKATPASE"/>
</dbReference>
<keyword evidence="4" id="KW-0547">Nucleotide-binding</keyword>
<keyword evidence="8 9" id="KW-0472">Membrane</keyword>
<dbReference type="InterPro" id="IPR036412">
    <property type="entry name" value="HAD-like_sf"/>
</dbReference>
<dbReference type="Gene3D" id="2.70.150.10">
    <property type="entry name" value="Calcium-transporting ATPase, cytoplasmic transduction domain A"/>
    <property type="match status" value="1"/>
</dbReference>
<dbReference type="Pfam" id="PF00690">
    <property type="entry name" value="Cation_ATPase_N"/>
    <property type="match status" value="1"/>
</dbReference>
<dbReference type="AlphaFoldDB" id="A0AAD5SAK4"/>
<keyword evidence="7 9" id="KW-1133">Transmembrane helix</keyword>
<dbReference type="GO" id="GO:0005886">
    <property type="term" value="C:plasma membrane"/>
    <property type="evidence" value="ECO:0007669"/>
    <property type="project" value="UniProtKB-SubCell"/>
</dbReference>
<evidence type="ECO:0000259" key="10">
    <source>
        <dbReference type="SMART" id="SM00831"/>
    </source>
</evidence>
<dbReference type="SFLD" id="SFLDS00003">
    <property type="entry name" value="Haloacid_Dehalogenase"/>
    <property type="match status" value="1"/>
</dbReference>
<dbReference type="InterPro" id="IPR004014">
    <property type="entry name" value="ATPase_P-typ_cation-transptr_N"/>
</dbReference>
<comment type="subcellular location">
    <subcellularLocation>
        <location evidence="1">Cell membrane</location>
        <topology evidence="1">Multi-pass membrane protein</topology>
    </subcellularLocation>
</comment>
<keyword evidence="6" id="KW-1278">Translocase</keyword>
<dbReference type="EMBL" id="JADGJD010000475">
    <property type="protein sequence ID" value="KAJ3050763.1"/>
    <property type="molecule type" value="Genomic_DNA"/>
</dbReference>
<dbReference type="SUPFAM" id="SSF56784">
    <property type="entry name" value="HAD-like"/>
    <property type="match status" value="1"/>
</dbReference>
<gene>
    <name evidence="11" type="ORF">HK097_008245</name>
</gene>
<proteinExistence type="predicted"/>
<dbReference type="PRINTS" id="PR00119">
    <property type="entry name" value="CATATPASE"/>
</dbReference>
<dbReference type="GO" id="GO:0036376">
    <property type="term" value="P:sodium ion export across plasma membrane"/>
    <property type="evidence" value="ECO:0007669"/>
    <property type="project" value="TreeGrafter"/>
</dbReference>
<keyword evidence="5" id="KW-0067">ATP-binding</keyword>
<evidence type="ECO:0000256" key="2">
    <source>
        <dbReference type="ARBA" id="ARBA00022475"/>
    </source>
</evidence>
<evidence type="ECO:0000256" key="8">
    <source>
        <dbReference type="ARBA" id="ARBA00023136"/>
    </source>
</evidence>
<dbReference type="InterPro" id="IPR008250">
    <property type="entry name" value="ATPase_P-typ_transduc_dom_A_sf"/>
</dbReference>
<name>A0AAD5SAK4_9FUNG</name>
<dbReference type="NCBIfam" id="TIGR01494">
    <property type="entry name" value="ATPase_P-type"/>
    <property type="match status" value="2"/>
</dbReference>
<dbReference type="SUPFAM" id="SSF81660">
    <property type="entry name" value="Metal cation-transporting ATPase, ATP-binding domain N"/>
    <property type="match status" value="1"/>
</dbReference>